<evidence type="ECO:0000256" key="9">
    <source>
        <dbReference type="RuleBase" id="RU365093"/>
    </source>
</evidence>
<dbReference type="GO" id="GO:0005886">
    <property type="term" value="C:plasma membrane"/>
    <property type="evidence" value="ECO:0007669"/>
    <property type="project" value="UniProtKB-SubCell"/>
</dbReference>
<comment type="subcellular location">
    <subcellularLocation>
        <location evidence="1 9">Cell inner membrane</location>
        <topology evidence="1 9">Single-pass membrane protein</topology>
    </subcellularLocation>
</comment>
<protein>
    <recommendedName>
        <fullName evidence="9">Membrane fusion protein (MFP) family protein</fullName>
    </recommendedName>
</protein>
<keyword evidence="14" id="KW-1185">Reference proteome</keyword>
<gene>
    <name evidence="13" type="ordered locus">Hbal_2649</name>
</gene>
<evidence type="ECO:0000256" key="6">
    <source>
        <dbReference type="ARBA" id="ARBA00022692"/>
    </source>
</evidence>
<keyword evidence="4 9" id="KW-1003">Cell membrane</keyword>
<evidence type="ECO:0000256" key="10">
    <source>
        <dbReference type="SAM" id="Coils"/>
    </source>
</evidence>
<dbReference type="STRING" id="582402.Hbal_2649"/>
<evidence type="ECO:0000256" key="4">
    <source>
        <dbReference type="ARBA" id="ARBA00022475"/>
    </source>
</evidence>
<sequence>MFNLISRLKRDRRDRQMRFLSQAVQLEETVNPYIVRTTLALVSSLILAFLVWSSFTNINEVARTSGEVIPQGKKQLVQHLEGGIIDKIHVEEGDLVEAGQLLVSISAKAINEDHRILVAKQVFLQLQAERLRAFIEKREPDFSGFDLSALKYSDQQASFESMKVSREQELQIVSRQLEQKHELERGLLSQKASETEKLKISQQIYDNRKSLAEKGLFPAVRLMEEELKLTKLKDSVAALNNKLRLARQEMNEYESRIAGLQATQSDQVLERLNITVSEISQNENAVDKLNERIQRLNIVAPVSGRVKGMSVNTVGEVLTAGETVMEIVPQDRTLEVHVKISPKDIGYLRRGQPVRVKFSAFDFSRFGAVNGKLDYISAATFTEPNGGRFYKGTILLDKSFVGADTRNQILPGMTVMADVVTGEKTILQYLLKPIHVSLKTAFTER</sequence>
<dbReference type="Pfam" id="PF25994">
    <property type="entry name" value="HH_AprE"/>
    <property type="match status" value="1"/>
</dbReference>
<dbReference type="InterPro" id="IPR058781">
    <property type="entry name" value="HH_AprE-like"/>
</dbReference>
<dbReference type="GO" id="GO:0009306">
    <property type="term" value="P:protein secretion"/>
    <property type="evidence" value="ECO:0007669"/>
    <property type="project" value="InterPro"/>
</dbReference>
<dbReference type="InterPro" id="IPR010129">
    <property type="entry name" value="T1SS_HlyD"/>
</dbReference>
<evidence type="ECO:0000313" key="14">
    <source>
        <dbReference type="Proteomes" id="UP000002745"/>
    </source>
</evidence>
<proteinExistence type="inferred from homology"/>
<organism evidence="13 14">
    <name type="scientific">Hirschia baltica (strain ATCC 49814 / DSM 5838 / IFAM 1418)</name>
    <dbReference type="NCBI Taxonomy" id="582402"/>
    <lineage>
        <taxon>Bacteria</taxon>
        <taxon>Pseudomonadati</taxon>
        <taxon>Pseudomonadota</taxon>
        <taxon>Alphaproteobacteria</taxon>
        <taxon>Hyphomonadales</taxon>
        <taxon>Hyphomonadaceae</taxon>
        <taxon>Hirschia</taxon>
    </lineage>
</organism>
<dbReference type="Pfam" id="PF26002">
    <property type="entry name" value="Beta-barrel_AprE"/>
    <property type="match status" value="1"/>
</dbReference>
<dbReference type="InterPro" id="IPR006144">
    <property type="entry name" value="Secretion_HlyD_CS"/>
</dbReference>
<dbReference type="PANTHER" id="PTHR30386">
    <property type="entry name" value="MEMBRANE FUSION SUBUNIT OF EMRAB-TOLC MULTIDRUG EFFLUX PUMP"/>
    <property type="match status" value="1"/>
</dbReference>
<evidence type="ECO:0000256" key="1">
    <source>
        <dbReference type="ARBA" id="ARBA00004377"/>
    </source>
</evidence>
<keyword evidence="6" id="KW-0812">Transmembrane</keyword>
<dbReference type="InterPro" id="IPR058982">
    <property type="entry name" value="Beta-barrel_AprE"/>
</dbReference>
<dbReference type="EMBL" id="CP001678">
    <property type="protein sequence ID" value="ACT60324.1"/>
    <property type="molecule type" value="Genomic_DNA"/>
</dbReference>
<evidence type="ECO:0000256" key="5">
    <source>
        <dbReference type="ARBA" id="ARBA00022519"/>
    </source>
</evidence>
<comment type="similarity">
    <text evidence="2 9">Belongs to the membrane fusion protein (MFP) (TC 8.A.1) family.</text>
</comment>
<dbReference type="PANTHER" id="PTHR30386:SF26">
    <property type="entry name" value="TRANSPORT PROTEIN COMB"/>
    <property type="match status" value="1"/>
</dbReference>
<evidence type="ECO:0000313" key="13">
    <source>
        <dbReference type="EMBL" id="ACT60324.1"/>
    </source>
</evidence>
<evidence type="ECO:0000259" key="12">
    <source>
        <dbReference type="Pfam" id="PF26002"/>
    </source>
</evidence>
<dbReference type="AlphaFoldDB" id="C6XPQ9"/>
<dbReference type="KEGG" id="hba:Hbal_2649"/>
<evidence type="ECO:0000256" key="7">
    <source>
        <dbReference type="ARBA" id="ARBA00022989"/>
    </source>
</evidence>
<evidence type="ECO:0000256" key="8">
    <source>
        <dbReference type="ARBA" id="ARBA00023136"/>
    </source>
</evidence>
<evidence type="ECO:0000256" key="3">
    <source>
        <dbReference type="ARBA" id="ARBA00022448"/>
    </source>
</evidence>
<dbReference type="NCBIfam" id="TIGR01843">
    <property type="entry name" value="type_I_hlyD"/>
    <property type="match status" value="1"/>
</dbReference>
<dbReference type="HOGENOM" id="CLU_023976_8_1_5"/>
<keyword evidence="5 9" id="KW-0997">Cell inner membrane</keyword>
<dbReference type="InterPro" id="IPR050739">
    <property type="entry name" value="MFP"/>
</dbReference>
<keyword evidence="10" id="KW-0175">Coiled coil</keyword>
<dbReference type="SUPFAM" id="SSF111369">
    <property type="entry name" value="HlyD-like secretion proteins"/>
    <property type="match status" value="2"/>
</dbReference>
<dbReference type="eggNOG" id="COG0845">
    <property type="taxonomic scope" value="Bacteria"/>
</dbReference>
<dbReference type="PROSITE" id="PS00543">
    <property type="entry name" value="HLYD_FAMILY"/>
    <property type="match status" value="1"/>
</dbReference>
<feature type="coiled-coil region" evidence="10">
    <location>
        <begin position="222"/>
        <end position="299"/>
    </location>
</feature>
<dbReference type="Gene3D" id="2.40.30.170">
    <property type="match status" value="1"/>
</dbReference>
<keyword evidence="8" id="KW-0472">Membrane</keyword>
<dbReference type="Proteomes" id="UP000002745">
    <property type="component" value="Chromosome"/>
</dbReference>
<accession>C6XPQ9</accession>
<keyword evidence="7" id="KW-1133">Transmembrane helix</keyword>
<evidence type="ECO:0000256" key="2">
    <source>
        <dbReference type="ARBA" id="ARBA00009477"/>
    </source>
</evidence>
<evidence type="ECO:0000259" key="11">
    <source>
        <dbReference type="Pfam" id="PF25994"/>
    </source>
</evidence>
<dbReference type="OrthoDB" id="9810980at2"/>
<feature type="domain" description="AprE-like long alpha-helical hairpin" evidence="11">
    <location>
        <begin position="120"/>
        <end position="289"/>
    </location>
</feature>
<dbReference type="RefSeq" id="WP_015828474.1">
    <property type="nucleotide sequence ID" value="NC_012982.1"/>
</dbReference>
<keyword evidence="3 9" id="KW-0813">Transport</keyword>
<name>C6XPQ9_HIRBI</name>
<dbReference type="PRINTS" id="PR01490">
    <property type="entry name" value="RTXTOXIND"/>
</dbReference>
<feature type="domain" description="AprE-like beta-barrel" evidence="12">
    <location>
        <begin position="334"/>
        <end position="422"/>
    </location>
</feature>
<reference evidence="14" key="1">
    <citation type="journal article" date="2011" name="J. Bacteriol.">
        <title>Genome sequences of eight morphologically diverse alphaproteobacteria.</title>
        <authorList>
            <consortium name="US DOE Joint Genome Institute"/>
            <person name="Brown P.J."/>
            <person name="Kysela D.T."/>
            <person name="Buechlein A."/>
            <person name="Hemmerich C."/>
            <person name="Brun Y.V."/>
        </authorList>
    </citation>
    <scope>NUCLEOTIDE SEQUENCE [LARGE SCALE GENOMIC DNA]</scope>
    <source>
        <strain evidence="14">ATCC 49814 / DSM 5838 / IFAM 1418</strain>
    </source>
</reference>